<feature type="compositionally biased region" description="Basic and acidic residues" evidence="1">
    <location>
        <begin position="140"/>
        <end position="150"/>
    </location>
</feature>
<sequence length="165" mass="18234">MWVGSFSAAFVSSSAVVHLIDVKTSPIAANADSRRRLRVCTQALEILQERYVGVDFVNQVLNKTVEFADKELLSNWHLRDAASIVAEGSAHGSKATDEEDTVNARLEQFTAMRITSFLDLSISNGQLVSESDLPSPRSWDSGDSRRRSTTEEMDLGVNFVWDPAN</sequence>
<feature type="region of interest" description="Disordered" evidence="1">
    <location>
        <begin position="128"/>
        <end position="150"/>
    </location>
</feature>
<evidence type="ECO:0000256" key="1">
    <source>
        <dbReference type="SAM" id="MobiDB-lite"/>
    </source>
</evidence>
<feature type="chain" id="PRO_5040422702" evidence="2">
    <location>
        <begin position="16"/>
        <end position="165"/>
    </location>
</feature>
<evidence type="ECO:0000313" key="3">
    <source>
        <dbReference type="EMBL" id="KAH0538497.1"/>
    </source>
</evidence>
<keyword evidence="4" id="KW-1185">Reference proteome</keyword>
<protein>
    <submittedName>
        <fullName evidence="3">Uncharacterized protein</fullName>
    </submittedName>
</protein>
<proteinExistence type="predicted"/>
<evidence type="ECO:0000256" key="2">
    <source>
        <dbReference type="SAM" id="SignalP"/>
    </source>
</evidence>
<keyword evidence="2" id="KW-0732">Signal</keyword>
<dbReference type="AlphaFoldDB" id="A0A9P8I4B0"/>
<accession>A0A9P8I4B0</accession>
<reference evidence="3" key="1">
    <citation type="submission" date="2021-03" db="EMBL/GenBank/DDBJ databases">
        <title>Comparative genomics and phylogenomic investigation of the class Geoglossomycetes provide insights into ecological specialization and systematics.</title>
        <authorList>
            <person name="Melie T."/>
            <person name="Pirro S."/>
            <person name="Miller A.N."/>
            <person name="Quandt A."/>
        </authorList>
    </citation>
    <scope>NUCLEOTIDE SEQUENCE</scope>
    <source>
        <strain evidence="3">CAQ_001_2017</strain>
    </source>
</reference>
<feature type="signal peptide" evidence="2">
    <location>
        <begin position="1"/>
        <end position="15"/>
    </location>
</feature>
<dbReference type="EMBL" id="JAGHQM010003965">
    <property type="protein sequence ID" value="KAH0538497.1"/>
    <property type="molecule type" value="Genomic_DNA"/>
</dbReference>
<name>A0A9P8I4B0_9PEZI</name>
<comment type="caution">
    <text evidence="3">The sequence shown here is derived from an EMBL/GenBank/DDBJ whole genome shotgun (WGS) entry which is preliminary data.</text>
</comment>
<gene>
    <name evidence="3" type="ORF">GP486_008772</name>
</gene>
<evidence type="ECO:0000313" key="4">
    <source>
        <dbReference type="Proteomes" id="UP000750711"/>
    </source>
</evidence>
<dbReference type="Proteomes" id="UP000750711">
    <property type="component" value="Unassembled WGS sequence"/>
</dbReference>
<organism evidence="3 4">
    <name type="scientific">Trichoglossum hirsutum</name>
    <dbReference type="NCBI Taxonomy" id="265104"/>
    <lineage>
        <taxon>Eukaryota</taxon>
        <taxon>Fungi</taxon>
        <taxon>Dikarya</taxon>
        <taxon>Ascomycota</taxon>
        <taxon>Pezizomycotina</taxon>
        <taxon>Geoglossomycetes</taxon>
        <taxon>Geoglossales</taxon>
        <taxon>Geoglossaceae</taxon>
        <taxon>Trichoglossum</taxon>
    </lineage>
</organism>